<dbReference type="Pfam" id="PF01036">
    <property type="entry name" value="Bac_rhodopsin"/>
    <property type="match status" value="1"/>
</dbReference>
<evidence type="ECO:0000256" key="11">
    <source>
        <dbReference type="SAM" id="Phobius"/>
    </source>
</evidence>
<keyword evidence="3" id="KW-0600">Photoreceptor protein</keyword>
<keyword evidence="9 11" id="KW-0472">Membrane</keyword>
<evidence type="ECO:0000256" key="4">
    <source>
        <dbReference type="ARBA" id="ARBA00022606"/>
    </source>
</evidence>
<proteinExistence type="inferred from homology"/>
<comment type="similarity">
    <text evidence="2">Belongs to the archaeal/bacterial/fungal opsin family.</text>
</comment>
<dbReference type="Proteomes" id="UP001055955">
    <property type="component" value="Chromosome"/>
</dbReference>
<keyword evidence="13" id="KW-1185">Reference proteome</keyword>
<evidence type="ECO:0000256" key="2">
    <source>
        <dbReference type="ARBA" id="ARBA00008130"/>
    </source>
</evidence>
<dbReference type="InterPro" id="IPR018229">
    <property type="entry name" value="Rhodopsin_retinal_BS"/>
</dbReference>
<keyword evidence="7 11" id="KW-1133">Transmembrane helix</keyword>
<evidence type="ECO:0000256" key="9">
    <source>
        <dbReference type="ARBA" id="ARBA00023136"/>
    </source>
</evidence>
<dbReference type="InterPro" id="IPR001425">
    <property type="entry name" value="Arc/bac/fun_rhodopsins"/>
</dbReference>
<feature type="transmembrane region" description="Helical" evidence="11">
    <location>
        <begin position="44"/>
        <end position="61"/>
    </location>
</feature>
<feature type="transmembrane region" description="Helical" evidence="11">
    <location>
        <begin position="135"/>
        <end position="157"/>
    </location>
</feature>
<dbReference type="PANTHER" id="PTHR28286:SF2">
    <property type="entry name" value="BACTERIORHODOPSIN _OPSIN, NOPA (EUROFUNG)"/>
    <property type="match status" value="1"/>
</dbReference>
<feature type="transmembrane region" description="Helical" evidence="11">
    <location>
        <begin position="81"/>
        <end position="99"/>
    </location>
</feature>
<keyword evidence="5 11" id="KW-0812">Transmembrane</keyword>
<gene>
    <name evidence="12" type="ORF">MMH89_02455</name>
</gene>
<feature type="transmembrane region" description="Helical" evidence="11">
    <location>
        <begin position="12"/>
        <end position="32"/>
    </location>
</feature>
<dbReference type="SUPFAM" id="SSF81321">
    <property type="entry name" value="Family A G protein-coupled receptor-like"/>
    <property type="match status" value="1"/>
</dbReference>
<evidence type="ECO:0000256" key="1">
    <source>
        <dbReference type="ARBA" id="ARBA00004141"/>
    </source>
</evidence>
<feature type="transmembrane region" description="Helical" evidence="11">
    <location>
        <begin position="106"/>
        <end position="123"/>
    </location>
</feature>
<keyword evidence="6" id="KW-0681">Retinal protein</keyword>
<reference evidence="12 13" key="1">
    <citation type="journal article" date="2022" name="Nat. Microbiol.">
        <title>The microbiome of a bacterivorous marine choanoflagellate contains a resource-demanding obligate bacterial associate.</title>
        <authorList>
            <person name="Needham D.M."/>
            <person name="Poirier C."/>
            <person name="Bachy C."/>
            <person name="George E.E."/>
            <person name="Wilken S."/>
            <person name="Yung C.C.M."/>
            <person name="Limardo A.J."/>
            <person name="Morando M."/>
            <person name="Sudek L."/>
            <person name="Malmstrom R.R."/>
            <person name="Keeling P.J."/>
            <person name="Santoro A.E."/>
            <person name="Worden A.Z."/>
        </authorList>
    </citation>
    <scope>NUCLEOTIDE SEQUENCE [LARGE SCALE GENOMIC DNA]</scope>
    <source>
        <strain evidence="12 13">Comchoano-1</strain>
    </source>
</reference>
<evidence type="ECO:0000256" key="3">
    <source>
        <dbReference type="ARBA" id="ARBA00022543"/>
    </source>
</evidence>
<evidence type="ECO:0000313" key="12">
    <source>
        <dbReference type="EMBL" id="UTC24088.1"/>
    </source>
</evidence>
<dbReference type="PANTHER" id="PTHR28286">
    <property type="match status" value="1"/>
</dbReference>
<evidence type="ECO:0000256" key="5">
    <source>
        <dbReference type="ARBA" id="ARBA00022692"/>
    </source>
</evidence>
<comment type="subcellular location">
    <subcellularLocation>
        <location evidence="1">Membrane</location>
        <topology evidence="1">Multi-pass membrane protein</topology>
    </subcellularLocation>
</comment>
<dbReference type="Gene3D" id="1.20.1070.10">
    <property type="entry name" value="Rhodopsin 7-helix transmembrane proteins"/>
    <property type="match status" value="1"/>
</dbReference>
<keyword evidence="4" id="KW-0716">Sensory transduction</keyword>
<dbReference type="PIRSF" id="PIRSF038142">
    <property type="entry name" value="Rhodopsin_bac_prd"/>
    <property type="match status" value="1"/>
</dbReference>
<dbReference type="EMBL" id="CP092900">
    <property type="protein sequence ID" value="UTC24088.1"/>
    <property type="molecule type" value="Genomic_DNA"/>
</dbReference>
<evidence type="ECO:0000256" key="6">
    <source>
        <dbReference type="ARBA" id="ARBA00022925"/>
    </source>
</evidence>
<keyword evidence="8" id="KW-0157">Chromophore</keyword>
<name>A0ABY5DH19_9GAMM</name>
<dbReference type="PROSITE" id="PS00950">
    <property type="entry name" value="BACTERIAL_OPSIN_1"/>
    <property type="match status" value="1"/>
</dbReference>
<sequence>MEYGYLSATDYVGISFWLATAMMLASTVFFFVERQDVALKWRTSMTVAGLVTGMAFWHYLYMRGMWINVGETPTVFRYIDWLITVPLQIIEFYLITSAIINVRSSIFWRLLVASLVMLGFGYFGETGLMDTTHGFIIGTLAWLYIIYEIFFGATAAANRATANKASQLAFTYIKWIVTVGWAIYPIGYALGYLSPYGNLDLLNITYNLADLVNKTAFGLAIWYAAKLDSTS</sequence>
<protein>
    <submittedName>
        <fullName evidence="12">Bacteriorhodopsin-like</fullName>
    </submittedName>
</protein>
<feature type="transmembrane region" description="Helical" evidence="11">
    <location>
        <begin position="169"/>
        <end position="192"/>
    </location>
</feature>
<accession>A0ABY5DH19</accession>
<evidence type="ECO:0000256" key="7">
    <source>
        <dbReference type="ARBA" id="ARBA00022989"/>
    </source>
</evidence>
<dbReference type="PRINTS" id="PR00251">
    <property type="entry name" value="BACTRLOPSIN"/>
</dbReference>
<dbReference type="SMART" id="SM01021">
    <property type="entry name" value="Bac_rhodopsin"/>
    <property type="match status" value="1"/>
</dbReference>
<organism evidence="12 13">
    <name type="scientific">Candidatus Comchoanobacter bicostacola</name>
    <dbReference type="NCBI Taxonomy" id="2919598"/>
    <lineage>
        <taxon>Bacteria</taxon>
        <taxon>Pseudomonadati</taxon>
        <taxon>Pseudomonadota</taxon>
        <taxon>Gammaproteobacteria</taxon>
        <taxon>Candidatus Comchoanobacterales</taxon>
        <taxon>Candidatus Comchoanobacteraceae</taxon>
        <taxon>Candidatus Comchoanobacter</taxon>
    </lineage>
</organism>
<dbReference type="InterPro" id="IPR017402">
    <property type="entry name" value="Proteorhodopsin"/>
</dbReference>
<dbReference type="RefSeq" id="WP_258567872.1">
    <property type="nucleotide sequence ID" value="NZ_CP092900.1"/>
</dbReference>
<evidence type="ECO:0000256" key="10">
    <source>
        <dbReference type="ARBA" id="ARBA00023170"/>
    </source>
</evidence>
<keyword evidence="10" id="KW-0675">Receptor</keyword>
<evidence type="ECO:0000256" key="8">
    <source>
        <dbReference type="ARBA" id="ARBA00022991"/>
    </source>
</evidence>
<evidence type="ECO:0000313" key="13">
    <source>
        <dbReference type="Proteomes" id="UP001055955"/>
    </source>
</evidence>